<accession>A0A1X2IAH2</accession>
<keyword evidence="2" id="KW-0812">Transmembrane</keyword>
<feature type="region of interest" description="Disordered" evidence="1">
    <location>
        <begin position="1"/>
        <end position="32"/>
    </location>
</feature>
<feature type="transmembrane region" description="Helical" evidence="2">
    <location>
        <begin position="219"/>
        <end position="240"/>
    </location>
</feature>
<evidence type="ECO:0000313" key="4">
    <source>
        <dbReference type="Proteomes" id="UP000193560"/>
    </source>
</evidence>
<sequence length="251" mass="28522">MITARYEPNLFPRDRSPSPHLGASRRRCASQSTENDDIDRFIELAHDALEEATKEEDAKGVLRELLERFLARTGAPLMADVIGEQLRSQEIIEQLAEQSFERQHGKYIKQQQYIPASSVSTRQKKRLNDTSLSNRKHLSPHRQLGPTASSSLSFSLPSSLTTTTTPVTLPTASPIIIADLKDPHDPETIDEAVTRDQFIIQQSPSLHTRPDRLLLVSEYIWRLFRLLILASLVALVYHYVCTYPHQLFLIV</sequence>
<name>A0A1X2IAH2_9FUNG</name>
<dbReference type="AlphaFoldDB" id="A0A1X2IAH2"/>
<evidence type="ECO:0000313" key="3">
    <source>
        <dbReference type="EMBL" id="ORZ12762.1"/>
    </source>
</evidence>
<dbReference type="Proteomes" id="UP000193560">
    <property type="component" value="Unassembled WGS sequence"/>
</dbReference>
<keyword evidence="2" id="KW-0472">Membrane</keyword>
<evidence type="ECO:0000256" key="1">
    <source>
        <dbReference type="SAM" id="MobiDB-lite"/>
    </source>
</evidence>
<reference evidence="3 4" key="1">
    <citation type="submission" date="2016-07" db="EMBL/GenBank/DDBJ databases">
        <title>Pervasive Adenine N6-methylation of Active Genes in Fungi.</title>
        <authorList>
            <consortium name="DOE Joint Genome Institute"/>
            <person name="Mondo S.J."/>
            <person name="Dannebaum R.O."/>
            <person name="Kuo R.C."/>
            <person name="Labutti K."/>
            <person name="Haridas S."/>
            <person name="Kuo A."/>
            <person name="Salamov A."/>
            <person name="Ahrendt S.R."/>
            <person name="Lipzen A."/>
            <person name="Sullivan W."/>
            <person name="Andreopoulos W.B."/>
            <person name="Clum A."/>
            <person name="Lindquist E."/>
            <person name="Daum C."/>
            <person name="Ramamoorthy G.K."/>
            <person name="Gryganskyi A."/>
            <person name="Culley D."/>
            <person name="Magnuson J.K."/>
            <person name="James T.Y."/>
            <person name="O'Malley M.A."/>
            <person name="Stajich J.E."/>
            <person name="Spatafora J.W."/>
            <person name="Visel A."/>
            <person name="Grigoriev I.V."/>
        </authorList>
    </citation>
    <scope>NUCLEOTIDE SEQUENCE [LARGE SCALE GENOMIC DNA]</scope>
    <source>
        <strain evidence="3 4">NRRL 1336</strain>
    </source>
</reference>
<protein>
    <submittedName>
        <fullName evidence="3">Uncharacterized protein</fullName>
    </submittedName>
</protein>
<keyword evidence="2" id="KW-1133">Transmembrane helix</keyword>
<gene>
    <name evidence="3" type="ORF">BCR42DRAFT_419916</name>
</gene>
<feature type="region of interest" description="Disordered" evidence="1">
    <location>
        <begin position="111"/>
        <end position="152"/>
    </location>
</feature>
<keyword evidence="4" id="KW-1185">Reference proteome</keyword>
<dbReference type="OrthoDB" id="2283974at2759"/>
<feature type="compositionally biased region" description="Polar residues" evidence="1">
    <location>
        <begin position="111"/>
        <end position="121"/>
    </location>
</feature>
<dbReference type="EMBL" id="MCGE01000018">
    <property type="protein sequence ID" value="ORZ12762.1"/>
    <property type="molecule type" value="Genomic_DNA"/>
</dbReference>
<comment type="caution">
    <text evidence="3">The sequence shown here is derived from an EMBL/GenBank/DDBJ whole genome shotgun (WGS) entry which is preliminary data.</text>
</comment>
<organism evidence="3 4">
    <name type="scientific">Absidia repens</name>
    <dbReference type="NCBI Taxonomy" id="90262"/>
    <lineage>
        <taxon>Eukaryota</taxon>
        <taxon>Fungi</taxon>
        <taxon>Fungi incertae sedis</taxon>
        <taxon>Mucoromycota</taxon>
        <taxon>Mucoromycotina</taxon>
        <taxon>Mucoromycetes</taxon>
        <taxon>Mucorales</taxon>
        <taxon>Cunninghamellaceae</taxon>
        <taxon>Absidia</taxon>
    </lineage>
</organism>
<evidence type="ECO:0000256" key="2">
    <source>
        <dbReference type="SAM" id="Phobius"/>
    </source>
</evidence>
<proteinExistence type="predicted"/>